<proteinExistence type="predicted"/>
<feature type="domain" description="RMT2" evidence="5">
    <location>
        <begin position="138"/>
        <end position="373"/>
    </location>
</feature>
<dbReference type="InterPro" id="IPR002110">
    <property type="entry name" value="Ankyrin_rpt"/>
</dbReference>
<evidence type="ECO:0000256" key="1">
    <source>
        <dbReference type="ARBA" id="ARBA00022603"/>
    </source>
</evidence>
<dbReference type="OrthoDB" id="19014at2759"/>
<dbReference type="Gene3D" id="3.40.50.150">
    <property type="entry name" value="Vaccinia Virus protein VP39"/>
    <property type="match status" value="1"/>
</dbReference>
<evidence type="ECO:0000256" key="3">
    <source>
        <dbReference type="ARBA" id="ARBA00022691"/>
    </source>
</evidence>
<evidence type="ECO:0000313" key="7">
    <source>
        <dbReference type="Proteomes" id="UP000294933"/>
    </source>
</evidence>
<evidence type="ECO:0000256" key="4">
    <source>
        <dbReference type="PROSITE-ProRule" id="PRU00023"/>
    </source>
</evidence>
<dbReference type="Gene3D" id="1.25.40.20">
    <property type="entry name" value="Ankyrin repeat-containing domain"/>
    <property type="match status" value="1"/>
</dbReference>
<evidence type="ECO:0000313" key="6">
    <source>
        <dbReference type="EMBL" id="TDL24307.1"/>
    </source>
</evidence>
<keyword evidence="3" id="KW-0949">S-adenosyl-L-methionine</keyword>
<dbReference type="SUPFAM" id="SSF53335">
    <property type="entry name" value="S-adenosyl-L-methionine-dependent methyltransferases"/>
    <property type="match status" value="1"/>
</dbReference>
<dbReference type="InterPro" id="IPR029063">
    <property type="entry name" value="SAM-dependent_MTases_sf"/>
</dbReference>
<dbReference type="PANTHER" id="PTHR32379">
    <property type="entry name" value="GUANIDINOACETATE N-METHYLTRANSFERASE"/>
    <property type="match status" value="1"/>
</dbReference>
<dbReference type="STRING" id="50990.A0A4Y7Q9H1"/>
<keyword evidence="2 6" id="KW-0808">Transferase</keyword>
<evidence type="ECO:0000259" key="5">
    <source>
        <dbReference type="PROSITE" id="PS51559"/>
    </source>
</evidence>
<dbReference type="GO" id="GO:0005634">
    <property type="term" value="C:nucleus"/>
    <property type="evidence" value="ECO:0007669"/>
    <property type="project" value="TreeGrafter"/>
</dbReference>
<dbReference type="PANTHER" id="PTHR32379:SF1">
    <property type="entry name" value="GUANIDINOACETATE N-METHYLTRANSFERASE"/>
    <property type="match status" value="1"/>
</dbReference>
<protein>
    <submittedName>
        <fullName evidence="6">Arginine methyl transferase</fullName>
    </submittedName>
</protein>
<dbReference type="EMBL" id="ML170167">
    <property type="protein sequence ID" value="TDL24307.1"/>
    <property type="molecule type" value="Genomic_DNA"/>
</dbReference>
<accession>A0A4Y7Q9H1</accession>
<dbReference type="Proteomes" id="UP000294933">
    <property type="component" value="Unassembled WGS sequence"/>
</dbReference>
<dbReference type="GO" id="GO:0019702">
    <property type="term" value="F:protein arginine N5-methyltransferase activity"/>
    <property type="evidence" value="ECO:0007669"/>
    <property type="project" value="TreeGrafter"/>
</dbReference>
<dbReference type="VEuPathDB" id="FungiDB:BD410DRAFT_719873"/>
<dbReference type="SUPFAM" id="SSF48403">
    <property type="entry name" value="Ankyrin repeat"/>
    <property type="match status" value="1"/>
</dbReference>
<sequence>MSDHELDDDEIDALTEIGYNLIEKILERAPFDAVKELVDSGAPLWYQDEEDGTSCLHAVAFIEDQKLIEYLIEKGAVWNAVDNLGITAGDICLSLNNEPCYRIICDAGIRSEYMLSLLASRGLQPEAQSSLLLRSNDATAAGSSSEFFSSRLRFTTDTNGQEICFVSAGGQEIGVMMGWEREIMRETVKQLCEDNVKSEGLNVLNVGFGLGIIDSLFQSLARPPKNHCIIEAHPDVLLHMRTNGWYDRPGVTIFEGKWQNYMESEQLLGFGGFDVVYTDTFSESYQGTFFEHVPDLLSGPDARFSFFNGLGATNALFYDVYTQLAELNLQNLGLHVTWSDVEVNLTALKETWGESRVYFGLNLYRLPIAKMTV</sequence>
<keyword evidence="7" id="KW-1185">Reference proteome</keyword>
<dbReference type="InterPro" id="IPR051038">
    <property type="entry name" value="RMT2/GAMT_Mtase"/>
</dbReference>
<gene>
    <name evidence="6" type="ORF">BD410DRAFT_719873</name>
</gene>
<dbReference type="PROSITE" id="PS51559">
    <property type="entry name" value="SAM_RMT2"/>
    <property type="match status" value="1"/>
</dbReference>
<keyword evidence="4" id="KW-0040">ANK repeat</keyword>
<reference evidence="6 7" key="1">
    <citation type="submission" date="2018-06" db="EMBL/GenBank/DDBJ databases">
        <title>A transcriptomic atlas of mushroom development highlights an independent origin of complex multicellularity.</title>
        <authorList>
            <consortium name="DOE Joint Genome Institute"/>
            <person name="Krizsan K."/>
            <person name="Almasi E."/>
            <person name="Merenyi Z."/>
            <person name="Sahu N."/>
            <person name="Viragh M."/>
            <person name="Koszo T."/>
            <person name="Mondo S."/>
            <person name="Kiss B."/>
            <person name="Balint B."/>
            <person name="Kues U."/>
            <person name="Barry K."/>
            <person name="Hegedus J.C."/>
            <person name="Henrissat B."/>
            <person name="Johnson J."/>
            <person name="Lipzen A."/>
            <person name="Ohm R."/>
            <person name="Nagy I."/>
            <person name="Pangilinan J."/>
            <person name="Yan J."/>
            <person name="Xiong Y."/>
            <person name="Grigoriev I.V."/>
            <person name="Hibbett D.S."/>
            <person name="Nagy L.G."/>
        </authorList>
    </citation>
    <scope>NUCLEOTIDE SEQUENCE [LARGE SCALE GENOMIC DNA]</scope>
    <source>
        <strain evidence="6 7">SZMC22713</strain>
    </source>
</reference>
<dbReference type="GO" id="GO:0005737">
    <property type="term" value="C:cytoplasm"/>
    <property type="evidence" value="ECO:0007669"/>
    <property type="project" value="TreeGrafter"/>
</dbReference>
<dbReference type="AlphaFoldDB" id="A0A4Y7Q9H1"/>
<organism evidence="6 7">
    <name type="scientific">Rickenella mellea</name>
    <dbReference type="NCBI Taxonomy" id="50990"/>
    <lineage>
        <taxon>Eukaryota</taxon>
        <taxon>Fungi</taxon>
        <taxon>Dikarya</taxon>
        <taxon>Basidiomycota</taxon>
        <taxon>Agaricomycotina</taxon>
        <taxon>Agaricomycetes</taxon>
        <taxon>Hymenochaetales</taxon>
        <taxon>Rickenellaceae</taxon>
        <taxon>Rickenella</taxon>
    </lineage>
</organism>
<dbReference type="PROSITE" id="PS50088">
    <property type="entry name" value="ANK_REPEAT"/>
    <property type="match status" value="1"/>
</dbReference>
<keyword evidence="1" id="KW-0489">Methyltransferase</keyword>
<feature type="repeat" description="ANK" evidence="4">
    <location>
        <begin position="51"/>
        <end position="83"/>
    </location>
</feature>
<dbReference type="GO" id="GO:0032259">
    <property type="term" value="P:methylation"/>
    <property type="evidence" value="ECO:0007669"/>
    <property type="project" value="UniProtKB-KW"/>
</dbReference>
<evidence type="ECO:0000256" key="2">
    <source>
        <dbReference type="ARBA" id="ARBA00022679"/>
    </source>
</evidence>
<dbReference type="InterPro" id="IPR026480">
    <property type="entry name" value="RMT2_dom"/>
</dbReference>
<dbReference type="InterPro" id="IPR036770">
    <property type="entry name" value="Ankyrin_rpt-contain_sf"/>
</dbReference>
<name>A0A4Y7Q9H1_9AGAM</name>